<proteinExistence type="predicted"/>
<organism evidence="1 2">
    <name type="scientific">Paraphaeosphaeria minitans</name>
    <dbReference type="NCBI Taxonomy" id="565426"/>
    <lineage>
        <taxon>Eukaryota</taxon>
        <taxon>Fungi</taxon>
        <taxon>Dikarya</taxon>
        <taxon>Ascomycota</taxon>
        <taxon>Pezizomycotina</taxon>
        <taxon>Dothideomycetes</taxon>
        <taxon>Pleosporomycetidae</taxon>
        <taxon>Pleosporales</taxon>
        <taxon>Massarineae</taxon>
        <taxon>Didymosphaeriaceae</taxon>
        <taxon>Paraphaeosphaeria</taxon>
    </lineage>
</organism>
<dbReference type="EMBL" id="WJXW01000003">
    <property type="protein sequence ID" value="KAF9738037.1"/>
    <property type="molecule type" value="Genomic_DNA"/>
</dbReference>
<accession>A0A9P6KT71</accession>
<gene>
    <name evidence="1" type="ORF">PMIN01_03320</name>
</gene>
<protein>
    <submittedName>
        <fullName evidence="1">Uncharacterized protein</fullName>
    </submittedName>
</protein>
<comment type="caution">
    <text evidence="1">The sequence shown here is derived from an EMBL/GenBank/DDBJ whole genome shotgun (WGS) entry which is preliminary data.</text>
</comment>
<sequence length="174" mass="19555">MSSPNPQRAKIHFPPAYPTLTCPSLILFGTIEASSTSDWATNLTNHLSDLPIQILNPRRDDWDSSWVEDASFPPFKEQVEWEMHFPAEVGLIVIFFKAGSLCPVSLIELGMYASVRPGETVVCCEEGFWKKGNVDVVCKKFGVEVVRTVGELERCVRGRMVGLCGYRDEEKGEW</sequence>
<dbReference type="Proteomes" id="UP000756921">
    <property type="component" value="Unassembled WGS sequence"/>
</dbReference>
<dbReference type="OrthoDB" id="2893324at2759"/>
<dbReference type="Gene3D" id="3.40.50.450">
    <property type="match status" value="1"/>
</dbReference>
<evidence type="ECO:0000313" key="1">
    <source>
        <dbReference type="EMBL" id="KAF9738037.1"/>
    </source>
</evidence>
<dbReference type="InterPro" id="IPR039470">
    <property type="entry name" value="Nuc_deoxyri_tr2"/>
</dbReference>
<dbReference type="Pfam" id="PF15891">
    <property type="entry name" value="Nuc_deoxyri_tr2"/>
    <property type="match status" value="1"/>
</dbReference>
<keyword evidence="2" id="KW-1185">Reference proteome</keyword>
<evidence type="ECO:0000313" key="2">
    <source>
        <dbReference type="Proteomes" id="UP000756921"/>
    </source>
</evidence>
<name>A0A9P6KT71_9PLEO</name>
<reference evidence="1" key="1">
    <citation type="journal article" date="2020" name="Mol. Plant Microbe Interact.">
        <title>Genome Sequence of the Biocontrol Agent Coniothyrium minitans strain Conio (IMI 134523).</title>
        <authorList>
            <person name="Patel D."/>
            <person name="Shittu T.A."/>
            <person name="Baroncelli R."/>
            <person name="Muthumeenakshi S."/>
            <person name="Osborne T.H."/>
            <person name="Janganan T.K."/>
            <person name="Sreenivasaprasad S."/>
        </authorList>
    </citation>
    <scope>NUCLEOTIDE SEQUENCE</scope>
    <source>
        <strain evidence="1">Conio</strain>
    </source>
</reference>
<dbReference type="AlphaFoldDB" id="A0A9P6KT71"/>